<name>A0A288QTG5_9LACO</name>
<dbReference type="EMBL" id="QRAS01000001">
    <property type="protein sequence ID" value="RDL11910.1"/>
    <property type="molecule type" value="Genomic_DNA"/>
</dbReference>
<dbReference type="Pfam" id="PF02635">
    <property type="entry name" value="DsrE"/>
    <property type="match status" value="1"/>
</dbReference>
<dbReference type="PANTHER" id="PTHR37691:SF1">
    <property type="entry name" value="BLR3518 PROTEIN"/>
    <property type="match status" value="1"/>
</dbReference>
<dbReference type="KEGG" id="wso:WSWS_00702"/>
<dbReference type="PANTHER" id="PTHR37691">
    <property type="entry name" value="BLR3518 PROTEIN"/>
    <property type="match status" value="1"/>
</dbReference>
<organism evidence="1 2">
    <name type="scientific">Weissella soli</name>
    <dbReference type="NCBI Taxonomy" id="155866"/>
    <lineage>
        <taxon>Bacteria</taxon>
        <taxon>Bacillati</taxon>
        <taxon>Bacillota</taxon>
        <taxon>Bacilli</taxon>
        <taxon>Lactobacillales</taxon>
        <taxon>Lactobacillaceae</taxon>
        <taxon>Weissella</taxon>
    </lineage>
</organism>
<evidence type="ECO:0000313" key="2">
    <source>
        <dbReference type="Proteomes" id="UP000254912"/>
    </source>
</evidence>
<reference evidence="1 2" key="1">
    <citation type="submission" date="2018-07" db="EMBL/GenBank/DDBJ databases">
        <title>Genomic Encyclopedia of Type Strains, Phase III (KMG-III): the genomes of soil and plant-associated and newly described type strains.</title>
        <authorList>
            <person name="Whitman W."/>
        </authorList>
    </citation>
    <scope>NUCLEOTIDE SEQUENCE [LARGE SCALE GENOMIC DNA]</scope>
    <source>
        <strain evidence="1 2">CECT 7031</strain>
    </source>
</reference>
<accession>A0A288QTG5</accession>
<gene>
    <name evidence="1" type="ORF">DFP99_0331</name>
</gene>
<keyword evidence="2" id="KW-1185">Reference proteome</keyword>
<dbReference type="Proteomes" id="UP000254912">
    <property type="component" value="Unassembled WGS sequence"/>
</dbReference>
<dbReference type="InterPro" id="IPR027396">
    <property type="entry name" value="DsrEFH-like"/>
</dbReference>
<evidence type="ECO:0000313" key="1">
    <source>
        <dbReference type="EMBL" id="RDL11910.1"/>
    </source>
</evidence>
<dbReference type="Gene3D" id="3.40.1260.10">
    <property type="entry name" value="DsrEFH-like"/>
    <property type="match status" value="1"/>
</dbReference>
<dbReference type="RefSeq" id="WP_070229978.1">
    <property type="nucleotide sequence ID" value="NZ_BJYO01000002.1"/>
</dbReference>
<dbReference type="InterPro" id="IPR003787">
    <property type="entry name" value="Sulphur_relay_DsrE/F-like"/>
</dbReference>
<sequence length="111" mass="12284">MDVIFHIDETIKWPTVLSNLKHMNEWYSETGSTGTIELLINGEAVEQAIKASDVNFIAMIDHNIKIAVCQNSLDQRQIATADLQDAVAVVVPSGVVELALKQQQGYSYIKP</sequence>
<proteinExistence type="predicted"/>
<protein>
    <submittedName>
        <fullName evidence="1">Uncharacterized protein</fullName>
    </submittedName>
</protein>
<comment type="caution">
    <text evidence="1">The sequence shown here is derived from an EMBL/GenBank/DDBJ whole genome shotgun (WGS) entry which is preliminary data.</text>
</comment>
<dbReference type="SUPFAM" id="SSF75169">
    <property type="entry name" value="DsrEFH-like"/>
    <property type="match status" value="1"/>
</dbReference>
<dbReference type="AlphaFoldDB" id="A0A288QTG5"/>
<dbReference type="GeneID" id="94545906"/>